<dbReference type="EMBL" id="DS989827">
    <property type="protein sequence ID" value="EFR04185.1"/>
    <property type="molecule type" value="Genomic_DNA"/>
</dbReference>
<dbReference type="Proteomes" id="UP000002669">
    <property type="component" value="Unassembled WGS sequence"/>
</dbReference>
<protein>
    <recommendedName>
        <fullName evidence="1">Piwi domain-containing protein</fullName>
    </recommendedName>
</protein>
<dbReference type="RefSeq" id="XP_003171193.1">
    <property type="nucleotide sequence ID" value="XM_003171145.1"/>
</dbReference>
<evidence type="ECO:0000259" key="1">
    <source>
        <dbReference type="PROSITE" id="PS50822"/>
    </source>
</evidence>
<keyword evidence="3" id="KW-1185">Reference proteome</keyword>
<evidence type="ECO:0000313" key="3">
    <source>
        <dbReference type="Proteomes" id="UP000002669"/>
    </source>
</evidence>
<dbReference type="InterPro" id="IPR012337">
    <property type="entry name" value="RNaseH-like_sf"/>
</dbReference>
<dbReference type="GeneID" id="10026443"/>
<evidence type="ECO:0000313" key="2">
    <source>
        <dbReference type="EMBL" id="EFR04185.1"/>
    </source>
</evidence>
<dbReference type="GO" id="GO:0003676">
    <property type="term" value="F:nucleic acid binding"/>
    <property type="evidence" value="ECO:0007669"/>
    <property type="project" value="InterPro"/>
</dbReference>
<gene>
    <name evidence="2" type="ORF">MGYG_07192</name>
</gene>
<dbReference type="eggNOG" id="KOG1041">
    <property type="taxonomic scope" value="Eukaryota"/>
</dbReference>
<dbReference type="HOGENOM" id="CLU_2183320_0_0_1"/>
<dbReference type="InParanoid" id="E4V2C0"/>
<dbReference type="STRING" id="535722.E4V2C0"/>
<name>E4V2C0_ARTGP</name>
<organism evidence="3">
    <name type="scientific">Arthroderma gypseum (strain ATCC MYA-4604 / CBS 118893)</name>
    <name type="common">Microsporum gypseum</name>
    <dbReference type="NCBI Taxonomy" id="535722"/>
    <lineage>
        <taxon>Eukaryota</taxon>
        <taxon>Fungi</taxon>
        <taxon>Dikarya</taxon>
        <taxon>Ascomycota</taxon>
        <taxon>Pezizomycotina</taxon>
        <taxon>Eurotiomycetes</taxon>
        <taxon>Eurotiomycetidae</taxon>
        <taxon>Onygenales</taxon>
        <taxon>Arthrodermataceae</taxon>
        <taxon>Nannizzia</taxon>
    </lineage>
</organism>
<feature type="domain" description="Piwi" evidence="1">
    <location>
        <begin position="1"/>
        <end position="78"/>
    </location>
</feature>
<sequence length="109" mass="12672">MPEKIIVYRDCVSESQYKQVLDTELPAIEDAIYHYYRNGKCPKVTLIIVGKRHRTRFYPVQNEPLDENSENVLPGTVVIVAVPRPGNLTSSWLLMLEFREHVDQHTTLF</sequence>
<dbReference type="VEuPathDB" id="FungiDB:MGYG_07192"/>
<reference evidence="3" key="1">
    <citation type="journal article" date="2012" name="MBio">
        <title>Comparative genome analysis of Trichophyton rubrum and related dermatophytes reveals candidate genes involved in infection.</title>
        <authorList>
            <person name="Martinez D.A."/>
            <person name="Oliver B.G."/>
            <person name="Graeser Y."/>
            <person name="Goldberg J.M."/>
            <person name="Li W."/>
            <person name="Martinez-Rossi N.M."/>
            <person name="Monod M."/>
            <person name="Shelest E."/>
            <person name="Barton R.C."/>
            <person name="Birch E."/>
            <person name="Brakhage A.A."/>
            <person name="Chen Z."/>
            <person name="Gurr S.J."/>
            <person name="Heiman D."/>
            <person name="Heitman J."/>
            <person name="Kosti I."/>
            <person name="Rossi A."/>
            <person name="Saif S."/>
            <person name="Samalova M."/>
            <person name="Saunders C.W."/>
            <person name="Shea T."/>
            <person name="Summerbell R.C."/>
            <person name="Xu J."/>
            <person name="Young S."/>
            <person name="Zeng Q."/>
            <person name="Birren B.W."/>
            <person name="Cuomo C.A."/>
            <person name="White T.C."/>
        </authorList>
    </citation>
    <scope>NUCLEOTIDE SEQUENCE [LARGE SCALE GENOMIC DNA]</scope>
    <source>
        <strain evidence="3">ATCC MYA-4604 / CBS 118893</strain>
    </source>
</reference>
<dbReference type="Gene3D" id="3.30.420.10">
    <property type="entry name" value="Ribonuclease H-like superfamily/Ribonuclease H"/>
    <property type="match status" value="1"/>
</dbReference>
<proteinExistence type="predicted"/>
<dbReference type="InterPro" id="IPR036397">
    <property type="entry name" value="RNaseH_sf"/>
</dbReference>
<accession>E4V2C0</accession>
<dbReference type="InterPro" id="IPR003165">
    <property type="entry name" value="Piwi"/>
</dbReference>
<dbReference type="PANTHER" id="PTHR22891">
    <property type="entry name" value="EUKARYOTIC TRANSLATION INITIATION FACTOR 2C"/>
    <property type="match status" value="1"/>
</dbReference>
<dbReference type="OrthoDB" id="10252740at2759"/>
<dbReference type="AlphaFoldDB" id="E4V2C0"/>
<dbReference type="Pfam" id="PF02171">
    <property type="entry name" value="Piwi"/>
    <property type="match status" value="1"/>
</dbReference>
<dbReference type="PROSITE" id="PS50822">
    <property type="entry name" value="PIWI"/>
    <property type="match status" value="1"/>
</dbReference>
<dbReference type="SUPFAM" id="SSF53098">
    <property type="entry name" value="Ribonuclease H-like"/>
    <property type="match status" value="1"/>
</dbReference>